<evidence type="ECO:0000256" key="3">
    <source>
        <dbReference type="ARBA" id="ARBA00022737"/>
    </source>
</evidence>
<dbReference type="PANTHER" id="PTHR24223:SF443">
    <property type="entry name" value="MULTIDRUG-RESISTANCE LIKE PROTEIN 1, ISOFORM I"/>
    <property type="match status" value="1"/>
</dbReference>
<protein>
    <recommendedName>
        <fullName evidence="9">ABC transmembrane type-1 domain-containing protein</fullName>
    </recommendedName>
</protein>
<dbReference type="GO" id="GO:0005524">
    <property type="term" value="F:ATP binding"/>
    <property type="evidence" value="ECO:0007669"/>
    <property type="project" value="UniProtKB-KW"/>
</dbReference>
<name>A0A8J2KNR1_9HEXA</name>
<comment type="subcellular location">
    <subcellularLocation>
        <location evidence="1">Endomembrane system</location>
        <topology evidence="1">Multi-pass membrane protein</topology>
    </subcellularLocation>
</comment>
<dbReference type="PROSITE" id="PS50929">
    <property type="entry name" value="ABC_TM1F"/>
    <property type="match status" value="1"/>
</dbReference>
<keyword evidence="11" id="KW-1185">Reference proteome</keyword>
<keyword evidence="6 8" id="KW-1133">Transmembrane helix</keyword>
<dbReference type="InterPro" id="IPR011527">
    <property type="entry name" value="ABC1_TM_dom"/>
</dbReference>
<evidence type="ECO:0000256" key="2">
    <source>
        <dbReference type="ARBA" id="ARBA00022692"/>
    </source>
</evidence>
<evidence type="ECO:0000313" key="11">
    <source>
        <dbReference type="Proteomes" id="UP000708208"/>
    </source>
</evidence>
<dbReference type="GO" id="GO:0140359">
    <property type="term" value="F:ABC-type transporter activity"/>
    <property type="evidence" value="ECO:0007669"/>
    <property type="project" value="InterPro"/>
</dbReference>
<organism evidence="10 11">
    <name type="scientific">Allacma fusca</name>
    <dbReference type="NCBI Taxonomy" id="39272"/>
    <lineage>
        <taxon>Eukaryota</taxon>
        <taxon>Metazoa</taxon>
        <taxon>Ecdysozoa</taxon>
        <taxon>Arthropoda</taxon>
        <taxon>Hexapoda</taxon>
        <taxon>Collembola</taxon>
        <taxon>Symphypleona</taxon>
        <taxon>Sminthuridae</taxon>
        <taxon>Allacma</taxon>
    </lineage>
</organism>
<keyword evidence="7 8" id="KW-0472">Membrane</keyword>
<dbReference type="PANTHER" id="PTHR24223">
    <property type="entry name" value="ATP-BINDING CASSETTE SUB-FAMILY C"/>
    <property type="match status" value="1"/>
</dbReference>
<dbReference type="OrthoDB" id="6500128at2759"/>
<feature type="transmembrane region" description="Helical" evidence="8">
    <location>
        <begin position="97"/>
        <end position="118"/>
    </location>
</feature>
<keyword evidence="2 8" id="KW-0812">Transmembrane</keyword>
<dbReference type="AlphaFoldDB" id="A0A8J2KNR1"/>
<feature type="non-terminal residue" evidence="10">
    <location>
        <position position="1"/>
    </location>
</feature>
<comment type="caution">
    <text evidence="10">The sequence shown here is derived from an EMBL/GenBank/DDBJ whole genome shotgun (WGS) entry which is preliminary data.</text>
</comment>
<reference evidence="10" key="1">
    <citation type="submission" date="2021-06" db="EMBL/GenBank/DDBJ databases">
        <authorList>
            <person name="Hodson N. C."/>
            <person name="Mongue J. A."/>
            <person name="Jaron S. K."/>
        </authorList>
    </citation>
    <scope>NUCLEOTIDE SEQUENCE</scope>
</reference>
<accession>A0A8J2KNR1</accession>
<evidence type="ECO:0000313" key="10">
    <source>
        <dbReference type="EMBL" id="CAG7819757.1"/>
    </source>
</evidence>
<evidence type="ECO:0000256" key="4">
    <source>
        <dbReference type="ARBA" id="ARBA00022741"/>
    </source>
</evidence>
<dbReference type="GO" id="GO:0012505">
    <property type="term" value="C:endomembrane system"/>
    <property type="evidence" value="ECO:0007669"/>
    <property type="project" value="UniProtKB-SubCell"/>
</dbReference>
<sequence>MGVIIVISINTPTFLLVIIPIAFVYIAVQRFYAATSRQLRRLESVSRSPIFSHFSETLAGVPTLRAFSVQDQFVETLEKHLDKNHVAYFPCVCANRWLSVLLECLGNIVVICATVFALTHHADAGSMGLSISYALSITIYLNYLVKQSLEVETNMVSVERIKEYTVIPQ</sequence>
<evidence type="ECO:0000256" key="1">
    <source>
        <dbReference type="ARBA" id="ARBA00004127"/>
    </source>
</evidence>
<keyword evidence="3" id="KW-0677">Repeat</keyword>
<keyword evidence="5" id="KW-0067">ATP-binding</keyword>
<keyword evidence="4" id="KW-0547">Nucleotide-binding</keyword>
<evidence type="ECO:0000256" key="5">
    <source>
        <dbReference type="ARBA" id="ARBA00022840"/>
    </source>
</evidence>
<dbReference type="Proteomes" id="UP000708208">
    <property type="component" value="Unassembled WGS sequence"/>
</dbReference>
<dbReference type="EMBL" id="CAJVCH010458796">
    <property type="protein sequence ID" value="CAG7819757.1"/>
    <property type="molecule type" value="Genomic_DNA"/>
</dbReference>
<dbReference type="GO" id="GO:0016020">
    <property type="term" value="C:membrane"/>
    <property type="evidence" value="ECO:0007669"/>
    <property type="project" value="InterPro"/>
</dbReference>
<feature type="domain" description="ABC transmembrane type-1" evidence="9">
    <location>
        <begin position="1"/>
        <end position="153"/>
    </location>
</feature>
<gene>
    <name evidence="10" type="ORF">AFUS01_LOCUS30187</name>
</gene>
<feature type="transmembrane region" description="Helical" evidence="8">
    <location>
        <begin position="124"/>
        <end position="145"/>
    </location>
</feature>
<evidence type="ECO:0000256" key="8">
    <source>
        <dbReference type="SAM" id="Phobius"/>
    </source>
</evidence>
<proteinExistence type="predicted"/>
<feature type="transmembrane region" description="Helical" evidence="8">
    <location>
        <begin position="12"/>
        <end position="32"/>
    </location>
</feature>
<evidence type="ECO:0000256" key="6">
    <source>
        <dbReference type="ARBA" id="ARBA00022989"/>
    </source>
</evidence>
<evidence type="ECO:0000259" key="9">
    <source>
        <dbReference type="PROSITE" id="PS50929"/>
    </source>
</evidence>
<evidence type="ECO:0000256" key="7">
    <source>
        <dbReference type="ARBA" id="ARBA00023136"/>
    </source>
</evidence>
<dbReference type="Pfam" id="PF00664">
    <property type="entry name" value="ABC_membrane"/>
    <property type="match status" value="1"/>
</dbReference>
<dbReference type="InterPro" id="IPR050173">
    <property type="entry name" value="ABC_transporter_C-like"/>
</dbReference>